<dbReference type="Proteomes" id="UP000600171">
    <property type="component" value="Unassembled WGS sequence"/>
</dbReference>
<dbReference type="PANTHER" id="PTHR24094:SF15">
    <property type="entry name" value="AMP-DEPENDENT SYNTHETASE_LIGASE DOMAIN-CONTAINING PROTEIN-RELATED"/>
    <property type="match status" value="1"/>
</dbReference>
<reference evidence="2 3" key="1">
    <citation type="journal article" date="2014" name="Int. J. Syst. Evol. Microbiol.">
        <title>Complete genome sequence of Corynebacterium casei LMG S-19264T (=DSM 44701T), isolated from a smear-ripened cheese.</title>
        <authorList>
            <consortium name="US DOE Joint Genome Institute (JGI-PGF)"/>
            <person name="Walter F."/>
            <person name="Albersmeier A."/>
            <person name="Kalinowski J."/>
            <person name="Ruckert C."/>
        </authorList>
    </citation>
    <scope>NUCLEOTIDE SEQUENCE [LARGE SCALE GENOMIC DNA]</scope>
    <source>
        <strain evidence="2 3">CCM 8669</strain>
    </source>
</reference>
<dbReference type="EMBL" id="BMDC01000002">
    <property type="protein sequence ID" value="GGH62502.1"/>
    <property type="molecule type" value="Genomic_DNA"/>
</dbReference>
<dbReference type="Pfam" id="PF07510">
    <property type="entry name" value="GmrSD_C"/>
    <property type="match status" value="1"/>
</dbReference>
<dbReference type="AlphaFoldDB" id="A0A917ITT2"/>
<protein>
    <recommendedName>
        <fullName evidence="1">GmrSD restriction endonucleases C-terminal domain-containing protein</fullName>
    </recommendedName>
</protein>
<evidence type="ECO:0000313" key="3">
    <source>
        <dbReference type="Proteomes" id="UP000600171"/>
    </source>
</evidence>
<keyword evidence="3" id="KW-1185">Reference proteome</keyword>
<sequence>MSLSSLLRQLPLKVRLWLALILLALLALSSLIWLARHDWSLDAALDSLAGGTPVSTGFAGSGVKEYSSASAVLDDLPVREAGESTGYSRQLYGNAWADIDHNGCDQRNDILARDLGNLQRAENCRVLSGTLTDPYTGEVIDFERGEKTSQDVPIDHVVALSNAWQTGATLLPEADRAELANDPLNLQATGRLPNTQKSDADASEWLPQRGYRCEYVARQISVKAAYRLWVTPAEKSAMETVLATCPDQPAYRSDFGAE</sequence>
<proteinExistence type="predicted"/>
<feature type="domain" description="GmrSD restriction endonucleases C-terminal" evidence="1">
    <location>
        <begin position="106"/>
        <end position="238"/>
    </location>
</feature>
<organism evidence="2 3">
    <name type="scientific">Rothia aerolata</name>
    <dbReference type="NCBI Taxonomy" id="1812262"/>
    <lineage>
        <taxon>Bacteria</taxon>
        <taxon>Bacillati</taxon>
        <taxon>Actinomycetota</taxon>
        <taxon>Actinomycetes</taxon>
        <taxon>Micrococcales</taxon>
        <taxon>Micrococcaceae</taxon>
        <taxon>Rothia</taxon>
    </lineage>
</organism>
<gene>
    <name evidence="2" type="ORF">GCM10007359_12780</name>
</gene>
<evidence type="ECO:0000313" key="2">
    <source>
        <dbReference type="EMBL" id="GGH62502.1"/>
    </source>
</evidence>
<dbReference type="RefSeq" id="WP_229723118.1">
    <property type="nucleotide sequence ID" value="NZ_BMDC01000002.1"/>
</dbReference>
<dbReference type="PANTHER" id="PTHR24094">
    <property type="entry name" value="SECRETED PROTEIN"/>
    <property type="match status" value="1"/>
</dbReference>
<evidence type="ECO:0000259" key="1">
    <source>
        <dbReference type="Pfam" id="PF07510"/>
    </source>
</evidence>
<dbReference type="InterPro" id="IPR011089">
    <property type="entry name" value="GmrSD_C"/>
</dbReference>
<accession>A0A917ITT2</accession>
<name>A0A917ITT2_9MICC</name>
<comment type="caution">
    <text evidence="2">The sequence shown here is derived from an EMBL/GenBank/DDBJ whole genome shotgun (WGS) entry which is preliminary data.</text>
</comment>